<feature type="region of interest" description="Disordered" evidence="1">
    <location>
        <begin position="615"/>
        <end position="653"/>
    </location>
</feature>
<sequence length="1358" mass="149902">ALWLFSALAWFAIHRAQGFARPRQNSPPRDYATGLFAASPRPVARRDDLHSAPPAAPDQASVVCIVHSSCRGRRCIHTVRAYWISPEDRHHAGSMPKQRRKGKSASKSRSRKHKAPEDDCWYTIKDILDEREAKGGLEYLVDWDDNIATGEAYPPSWVLSGEVNEKARDAWEKIKSARDKGKQPEATPDEDSQAPRPANRRIVKTANALPLTRPRSATAEESDRPRKAPRVTYSATPSEEPVPSFTSRASADTTEAFDTAEVFDSVPQDDPTDAPPAQRFVIEFTKNSQFDPSDYLSAANTQTSGTSSQSLAELEDRDQRLAFASQISARTVPDSQEPSGPTWSEYQVSDPVLTPEDPAPDLEHRVTASQSNSIPSNIPDHQPGQSVSLTTEDQDNPSAATATRSGSQLDTSNSPRLVDALAHHQPAASPVFLTQPSIPHTFELPQTSSQSISPSHTAVKATPTEGSQPSTESRRPIEQACTESQDAQVFRRDSFGSQLDAFSGSHDTGHEQAAASGISESSSAERDNTKPRNSQREPSPDKEMEESNSGDHPAHLESRMSAADELSQLFNLDSSLISPGSTQQQHNISIGRIQTAPSEKPQPSAVEPMQHMVDAAFGTSNNPPSGTLMPDEAQHTQHSTVSPADISKQTESERAAPPLMASLVSHDVASSNLYGSSAASVPMAQAPSEQASSEASSDGAPDPGLMEHIVTLPFQASLRPFYDDTLLEYRRQVTQFGTVFNNEIYVEPDEALVKKIDQLLNRLHNICDYPQDAVGTSLEDLPPLQLAKYSCDANPKFNFVSELLQGLQKDTRVLIVARSVELLRLLYYLTETLEVGCTCNAIGKLNSDFTTSAARVTLALPSEDVNGLEFDVVVGFDYLFSRSPVSKSLSSETPETKRPLVLILVTTHSIEHIDLHVPEELGPLERKNALLSGIVRARKLMSDPDRGYPEPYQLANIFVEFLNGEIDTVIWEPVAVPDEVLDIYVSSQSQLQMPVAGRPEGENGRKRKLDDSEHEDAKRMRILPLKESTVEANEPPMPDDIQEMLAGSAAAETPIKSTQVQVKVSLAVLQTLAEKQAEYRRQIAAKDTEAENKAVIYGLQQRVREYERTTRRLYDSHRKALEDRSKFETEKLKAEADLRGAADSTQRDSDKAQKLIAVLEAAIARLTAGPDGSEENTPLAKSEKLLKEAQDRVQMLEKRLENAHKDGEYVRNLYQEASTSASAFRAENNELREQNDDLQKKTSDTLERIHRIQAESEARQYLRQIRELKTQVKEREIELDRTRDELRQLKNGRRETRQASVPRSPRMGMMSPRPGRAYGGSASRGTSPAPATGLDVPPGMQFMSAQQPGNGRWNHLRD</sequence>
<keyword evidence="4" id="KW-1185">Reference proteome</keyword>
<feature type="compositionally biased region" description="Basic and acidic residues" evidence="1">
    <location>
        <begin position="1285"/>
        <end position="1297"/>
    </location>
</feature>
<feature type="region of interest" description="Disordered" evidence="1">
    <location>
        <begin position="441"/>
        <end position="555"/>
    </location>
</feature>
<feature type="region of interest" description="Disordered" evidence="1">
    <location>
        <begin position="1285"/>
        <end position="1358"/>
    </location>
</feature>
<feature type="compositionally biased region" description="Polar residues" evidence="1">
    <location>
        <begin position="298"/>
        <end position="311"/>
    </location>
</feature>
<reference evidence="3 4" key="1">
    <citation type="submission" date="2018-01" db="EMBL/GenBank/DDBJ databases">
        <title>Harnessing the power of phylogenomics to disentangle the directionality and signatures of interkingdom host jumping in the parasitic fungal genus Tolypocladium.</title>
        <authorList>
            <person name="Quandt C.A."/>
            <person name="Patterson W."/>
            <person name="Spatafora J.W."/>
        </authorList>
    </citation>
    <scope>NUCLEOTIDE SEQUENCE [LARGE SCALE GENOMIC DNA]</scope>
    <source>
        <strain evidence="3 4">NRBC 100945</strain>
    </source>
</reference>
<feature type="compositionally biased region" description="Polar residues" evidence="1">
    <location>
        <begin position="244"/>
        <end position="253"/>
    </location>
</feature>
<feature type="signal peptide" evidence="2">
    <location>
        <begin position="1"/>
        <end position="18"/>
    </location>
</feature>
<feature type="compositionally biased region" description="Basic residues" evidence="1">
    <location>
        <begin position="97"/>
        <end position="114"/>
    </location>
</feature>
<name>A0A2S4LAV7_9HYPO</name>
<comment type="caution">
    <text evidence="3">The sequence shown here is derived from an EMBL/GenBank/DDBJ whole genome shotgun (WGS) entry which is preliminary data.</text>
</comment>
<evidence type="ECO:0000313" key="3">
    <source>
        <dbReference type="EMBL" id="POR39584.1"/>
    </source>
</evidence>
<feature type="region of interest" description="Disordered" evidence="1">
    <location>
        <begin position="175"/>
        <end position="423"/>
    </location>
</feature>
<dbReference type="Gene3D" id="2.40.50.40">
    <property type="match status" value="1"/>
</dbReference>
<feature type="compositionally biased region" description="Polar residues" evidence="1">
    <location>
        <begin position="383"/>
        <end position="415"/>
    </location>
</feature>
<protein>
    <recommendedName>
        <fullName evidence="5">Chromo domain-containing protein</fullName>
    </recommendedName>
</protein>
<proteinExistence type="predicted"/>
<gene>
    <name evidence="3" type="ORF">TPAR_00222</name>
</gene>
<evidence type="ECO:0000313" key="4">
    <source>
        <dbReference type="Proteomes" id="UP000237481"/>
    </source>
</evidence>
<feature type="region of interest" description="Disordered" evidence="1">
    <location>
        <begin position="680"/>
        <end position="704"/>
    </location>
</feature>
<feature type="region of interest" description="Disordered" evidence="1">
    <location>
        <begin position="992"/>
        <end position="1016"/>
    </location>
</feature>
<dbReference type="STRING" id="94208.A0A2S4LAV7"/>
<dbReference type="OrthoDB" id="3647690at2759"/>
<evidence type="ECO:0000256" key="1">
    <source>
        <dbReference type="SAM" id="MobiDB-lite"/>
    </source>
</evidence>
<dbReference type="InterPro" id="IPR038609">
    <property type="entry name" value="HDA1_su2/3_sf"/>
</dbReference>
<accession>A0A2S4LAV7</accession>
<feature type="compositionally biased region" description="Basic and acidic residues" evidence="1">
    <location>
        <begin position="999"/>
        <end position="1016"/>
    </location>
</feature>
<feature type="chain" id="PRO_5015584953" description="Chromo domain-containing protein" evidence="2">
    <location>
        <begin position="19"/>
        <end position="1358"/>
    </location>
</feature>
<dbReference type="Gene3D" id="3.40.50.12360">
    <property type="match status" value="1"/>
</dbReference>
<feature type="compositionally biased region" description="Basic and acidic residues" evidence="1">
    <location>
        <begin position="523"/>
        <end position="542"/>
    </location>
</feature>
<dbReference type="Proteomes" id="UP000237481">
    <property type="component" value="Unassembled WGS sequence"/>
</dbReference>
<feature type="compositionally biased region" description="Polar residues" evidence="1">
    <location>
        <begin position="367"/>
        <end position="376"/>
    </location>
</feature>
<feature type="non-terminal residue" evidence="3">
    <location>
        <position position="1358"/>
    </location>
</feature>
<feature type="compositionally biased region" description="Low complexity" evidence="1">
    <location>
        <begin position="511"/>
        <end position="522"/>
    </location>
</feature>
<feature type="region of interest" description="Disordered" evidence="1">
    <location>
        <begin position="89"/>
        <end position="116"/>
    </location>
</feature>
<keyword evidence="2" id="KW-0732">Signal</keyword>
<feature type="compositionally biased region" description="Polar residues" evidence="1">
    <location>
        <begin position="441"/>
        <end position="456"/>
    </location>
</feature>
<evidence type="ECO:0008006" key="5">
    <source>
        <dbReference type="Google" id="ProtNLM"/>
    </source>
</evidence>
<evidence type="ECO:0000256" key="2">
    <source>
        <dbReference type="SAM" id="SignalP"/>
    </source>
</evidence>
<feature type="compositionally biased region" description="Polar residues" evidence="1">
    <location>
        <begin position="325"/>
        <end position="347"/>
    </location>
</feature>
<organism evidence="3 4">
    <name type="scientific">Tolypocladium paradoxum</name>
    <dbReference type="NCBI Taxonomy" id="94208"/>
    <lineage>
        <taxon>Eukaryota</taxon>
        <taxon>Fungi</taxon>
        <taxon>Dikarya</taxon>
        <taxon>Ascomycota</taxon>
        <taxon>Pezizomycotina</taxon>
        <taxon>Sordariomycetes</taxon>
        <taxon>Hypocreomycetidae</taxon>
        <taxon>Hypocreales</taxon>
        <taxon>Ophiocordycipitaceae</taxon>
        <taxon>Tolypocladium</taxon>
    </lineage>
</organism>
<feature type="compositionally biased region" description="Low complexity" evidence="1">
    <location>
        <begin position="684"/>
        <end position="697"/>
    </location>
</feature>
<dbReference type="EMBL" id="PKSG01000030">
    <property type="protein sequence ID" value="POR39584.1"/>
    <property type="molecule type" value="Genomic_DNA"/>
</dbReference>
<feature type="non-terminal residue" evidence="3">
    <location>
        <position position="1"/>
    </location>
</feature>